<keyword evidence="4" id="KW-1185">Reference proteome</keyword>
<protein>
    <submittedName>
        <fullName evidence="3">Uncharacterized protein</fullName>
    </submittedName>
</protein>
<keyword evidence="2" id="KW-1133">Transmembrane helix</keyword>
<feature type="compositionally biased region" description="Low complexity" evidence="1">
    <location>
        <begin position="35"/>
        <end position="51"/>
    </location>
</feature>
<evidence type="ECO:0000256" key="1">
    <source>
        <dbReference type="SAM" id="MobiDB-lite"/>
    </source>
</evidence>
<accession>A0A2Z7CYV4</accession>
<dbReference type="Proteomes" id="UP000250235">
    <property type="component" value="Unassembled WGS sequence"/>
</dbReference>
<keyword evidence="2" id="KW-0812">Transmembrane</keyword>
<evidence type="ECO:0000313" key="3">
    <source>
        <dbReference type="EMBL" id="KZV51898.1"/>
    </source>
</evidence>
<evidence type="ECO:0000256" key="2">
    <source>
        <dbReference type="SAM" id="Phobius"/>
    </source>
</evidence>
<keyword evidence="2" id="KW-0472">Membrane</keyword>
<dbReference type="EMBL" id="KQ991562">
    <property type="protein sequence ID" value="KZV51898.1"/>
    <property type="molecule type" value="Genomic_DNA"/>
</dbReference>
<reference evidence="3 4" key="1">
    <citation type="journal article" date="2015" name="Proc. Natl. Acad. Sci. U.S.A.">
        <title>The resurrection genome of Boea hygrometrica: A blueprint for survival of dehydration.</title>
        <authorList>
            <person name="Xiao L."/>
            <person name="Yang G."/>
            <person name="Zhang L."/>
            <person name="Yang X."/>
            <person name="Zhao S."/>
            <person name="Ji Z."/>
            <person name="Zhou Q."/>
            <person name="Hu M."/>
            <person name="Wang Y."/>
            <person name="Chen M."/>
            <person name="Xu Y."/>
            <person name="Jin H."/>
            <person name="Xiao X."/>
            <person name="Hu G."/>
            <person name="Bao F."/>
            <person name="Hu Y."/>
            <person name="Wan P."/>
            <person name="Li L."/>
            <person name="Deng X."/>
            <person name="Kuang T."/>
            <person name="Xiang C."/>
            <person name="Zhu J.K."/>
            <person name="Oliver M.J."/>
            <person name="He Y."/>
        </authorList>
    </citation>
    <scope>NUCLEOTIDE SEQUENCE [LARGE SCALE GENOMIC DNA]</scope>
    <source>
        <strain evidence="4">cv. XS01</strain>
    </source>
</reference>
<feature type="region of interest" description="Disordered" evidence="1">
    <location>
        <begin position="35"/>
        <end position="55"/>
    </location>
</feature>
<proteinExistence type="predicted"/>
<feature type="compositionally biased region" description="Basic and acidic residues" evidence="1">
    <location>
        <begin position="97"/>
        <end position="107"/>
    </location>
</feature>
<feature type="region of interest" description="Disordered" evidence="1">
    <location>
        <begin position="81"/>
        <end position="107"/>
    </location>
</feature>
<sequence length="183" mass="20640">MWDSTFELFTSAASNSLAVFCFCNFIIGMILVSGSSKSKESSPSPSIVSGENLKRNAVSSSMEERRLSSFAMADDSRPFRITHNDEISEKNAGSLSEKADESIKCSDGDQKSWPVSIAVDEIIVEEAIDSTDKEEDDELRKRIEEFIEKINRGWRDEKLKTFLDLVRLVFINFSSTWIDAKFV</sequence>
<dbReference type="PANTHER" id="PTHR36595:SF1">
    <property type="entry name" value="TRANSMEMBRANE PROTEIN"/>
    <property type="match status" value="1"/>
</dbReference>
<evidence type="ECO:0000313" key="4">
    <source>
        <dbReference type="Proteomes" id="UP000250235"/>
    </source>
</evidence>
<gene>
    <name evidence="3" type="ORF">F511_09162</name>
</gene>
<organism evidence="3 4">
    <name type="scientific">Dorcoceras hygrometricum</name>
    <dbReference type="NCBI Taxonomy" id="472368"/>
    <lineage>
        <taxon>Eukaryota</taxon>
        <taxon>Viridiplantae</taxon>
        <taxon>Streptophyta</taxon>
        <taxon>Embryophyta</taxon>
        <taxon>Tracheophyta</taxon>
        <taxon>Spermatophyta</taxon>
        <taxon>Magnoliopsida</taxon>
        <taxon>eudicotyledons</taxon>
        <taxon>Gunneridae</taxon>
        <taxon>Pentapetalae</taxon>
        <taxon>asterids</taxon>
        <taxon>lamiids</taxon>
        <taxon>Lamiales</taxon>
        <taxon>Gesneriaceae</taxon>
        <taxon>Didymocarpoideae</taxon>
        <taxon>Trichosporeae</taxon>
        <taxon>Loxocarpinae</taxon>
        <taxon>Dorcoceras</taxon>
    </lineage>
</organism>
<feature type="transmembrane region" description="Helical" evidence="2">
    <location>
        <begin position="12"/>
        <end position="32"/>
    </location>
</feature>
<dbReference type="OrthoDB" id="1110706at2759"/>
<dbReference type="AlphaFoldDB" id="A0A2Z7CYV4"/>
<name>A0A2Z7CYV4_9LAMI</name>
<dbReference type="PANTHER" id="PTHR36595">
    <property type="entry name" value="TRANSMEMBRANE PROTEIN"/>
    <property type="match status" value="1"/>
</dbReference>